<dbReference type="EMBL" id="LT906439">
    <property type="protein sequence ID" value="SNU85933.1"/>
    <property type="molecule type" value="Genomic_DNA"/>
</dbReference>
<feature type="binding site" evidence="5">
    <location>
        <begin position="67"/>
        <end position="71"/>
    </location>
    <ligand>
        <name>D-ribulose 5-phosphate</name>
        <dbReference type="ChEBI" id="CHEBI:58121"/>
    </ligand>
</feature>
<feature type="binding site" evidence="5">
    <location>
        <position position="133"/>
    </location>
    <ligand>
        <name>D-ribulose 5-phosphate</name>
        <dbReference type="ChEBI" id="CHEBI:58121"/>
    </ligand>
</feature>
<evidence type="ECO:0000256" key="3">
    <source>
        <dbReference type="ARBA" id="ARBA00023235"/>
    </source>
</evidence>
<dbReference type="GO" id="GO:0005988">
    <property type="term" value="P:lactose metabolic process"/>
    <property type="evidence" value="ECO:0007669"/>
    <property type="project" value="UniProtKB-KW"/>
</dbReference>
<dbReference type="InterPro" id="IPR004785">
    <property type="entry name" value="RpiB"/>
</dbReference>
<evidence type="ECO:0000313" key="6">
    <source>
        <dbReference type="EMBL" id="SNU85933.1"/>
    </source>
</evidence>
<dbReference type="Pfam" id="PF02502">
    <property type="entry name" value="LacAB_rpiB"/>
    <property type="match status" value="1"/>
</dbReference>
<dbReference type="InterPro" id="IPR003500">
    <property type="entry name" value="RpiB_LacA_LacB"/>
</dbReference>
<name>A0A239SMM8_9STRE</name>
<dbReference type="STRING" id="1123308.GCA_000380085_01086"/>
<evidence type="ECO:0000256" key="2">
    <source>
        <dbReference type="ARBA" id="ARBA00022736"/>
    </source>
</evidence>
<dbReference type="SUPFAM" id="SSF89623">
    <property type="entry name" value="Ribose/Galactose isomerase RpiB/AlsB"/>
    <property type="match status" value="1"/>
</dbReference>
<dbReference type="PANTHER" id="PTHR43732">
    <property type="entry name" value="RIBOSE 5-PHOSPHATE ISOMERASE-RELATED"/>
    <property type="match status" value="1"/>
</dbReference>
<organism evidence="6 7">
    <name type="scientific">Streptococcus merionis</name>
    <dbReference type="NCBI Taxonomy" id="400065"/>
    <lineage>
        <taxon>Bacteria</taxon>
        <taxon>Bacillati</taxon>
        <taxon>Bacillota</taxon>
        <taxon>Bacilli</taxon>
        <taxon>Lactobacillales</taxon>
        <taxon>Streptococcaceae</taxon>
        <taxon>Streptococcus</taxon>
    </lineage>
</organism>
<dbReference type="OrthoDB" id="1778624at2"/>
<dbReference type="Proteomes" id="UP000215185">
    <property type="component" value="Chromosome 1"/>
</dbReference>
<keyword evidence="3 6" id="KW-0413">Isomerase</keyword>
<gene>
    <name evidence="6" type="primary">lacB_1</name>
    <name evidence="6" type="ORF">SAMEA4412692_00006</name>
</gene>
<dbReference type="PANTHER" id="PTHR43732:SF1">
    <property type="entry name" value="RIBOSE 5-PHOSPHATE ISOMERASE"/>
    <property type="match status" value="1"/>
</dbReference>
<dbReference type="NCBIfam" id="NF004051">
    <property type="entry name" value="PRK05571.1"/>
    <property type="match status" value="1"/>
</dbReference>
<keyword evidence="2" id="KW-0423">Lactose metabolism</keyword>
<dbReference type="KEGG" id="smen:SAMEA4412692_0006"/>
<dbReference type="AlphaFoldDB" id="A0A239SMM8"/>
<dbReference type="GO" id="GO:0004751">
    <property type="term" value="F:ribose-5-phosphate isomerase activity"/>
    <property type="evidence" value="ECO:0007669"/>
    <property type="project" value="UniProtKB-EC"/>
</dbReference>
<dbReference type="InterPro" id="IPR036569">
    <property type="entry name" value="RpiB_LacA_LacB_sf"/>
</dbReference>
<dbReference type="InterPro" id="IPR051812">
    <property type="entry name" value="SPI_LacAB/RpiB"/>
</dbReference>
<reference evidence="6 7" key="1">
    <citation type="submission" date="2017-06" db="EMBL/GenBank/DDBJ databases">
        <authorList>
            <consortium name="Pathogen Informatics"/>
        </authorList>
    </citation>
    <scope>NUCLEOTIDE SEQUENCE [LARGE SCALE GENOMIC DNA]</scope>
    <source>
        <strain evidence="6 7">NCTC13788</strain>
    </source>
</reference>
<feature type="binding site" evidence="5">
    <location>
        <position position="137"/>
    </location>
    <ligand>
        <name>D-ribulose 5-phosphate</name>
        <dbReference type="ChEBI" id="CHEBI:58121"/>
    </ligand>
</feature>
<evidence type="ECO:0000313" key="7">
    <source>
        <dbReference type="Proteomes" id="UP000215185"/>
    </source>
</evidence>
<evidence type="ECO:0000256" key="4">
    <source>
        <dbReference type="PIRSR" id="PIRSR005384-1"/>
    </source>
</evidence>
<accession>A0A239SMM8</accession>
<feature type="binding site" evidence="5">
    <location>
        <position position="110"/>
    </location>
    <ligand>
        <name>D-ribulose 5-phosphate</name>
        <dbReference type="ChEBI" id="CHEBI:58121"/>
    </ligand>
</feature>
<feature type="binding site" evidence="5">
    <location>
        <begin position="8"/>
        <end position="9"/>
    </location>
    <ligand>
        <name>D-ribulose 5-phosphate</name>
        <dbReference type="ChEBI" id="CHEBI:58121"/>
    </ligand>
</feature>
<sequence length="148" mass="16297">MRIGIGNDHVAVEYKKVISEYITEKYGYEVVNYGTDSTERFNYPESGKKVAEAVASGKVDRGILICGTGVGIGIAANKVKGIRCVICSEPYSAKLSRQHNDTNVLSFGARVIGIELAKMIVDNWLVTEFEAGRHKVRVDMIGKIEQEI</sequence>
<proteinExistence type="inferred from homology"/>
<feature type="binding site" evidence="5">
    <location>
        <position position="100"/>
    </location>
    <ligand>
        <name>D-ribulose 5-phosphate</name>
        <dbReference type="ChEBI" id="CHEBI:58121"/>
    </ligand>
</feature>
<feature type="active site" description="Proton acceptor" evidence="4">
    <location>
        <position position="66"/>
    </location>
</feature>
<dbReference type="Gene3D" id="3.40.1400.10">
    <property type="entry name" value="Sugar-phosphate isomerase, RpiB/LacA/LacB"/>
    <property type="match status" value="1"/>
</dbReference>
<dbReference type="PIRSF" id="PIRSF005384">
    <property type="entry name" value="RpiB_LacA_B"/>
    <property type="match status" value="1"/>
</dbReference>
<dbReference type="EC" id="5.3.1.6" evidence="6"/>
<keyword evidence="7" id="KW-1185">Reference proteome</keyword>
<comment type="similarity">
    <text evidence="1">Belongs to the LacAB/RpiB family.</text>
</comment>
<feature type="active site" description="Proton donor" evidence="4">
    <location>
        <position position="99"/>
    </location>
</feature>
<evidence type="ECO:0000256" key="1">
    <source>
        <dbReference type="ARBA" id="ARBA00008754"/>
    </source>
</evidence>
<dbReference type="NCBIfam" id="TIGR00689">
    <property type="entry name" value="rpiB_lacA_lacB"/>
    <property type="match status" value="1"/>
</dbReference>
<protein>
    <submittedName>
        <fullName evidence="6">Putative galactose-6-phosphate isomerase subunit LacB</fullName>
        <ecNumber evidence="6">5.3.1.6</ecNumber>
    </submittedName>
</protein>
<evidence type="ECO:0000256" key="5">
    <source>
        <dbReference type="PIRSR" id="PIRSR005384-2"/>
    </source>
</evidence>
<dbReference type="eggNOG" id="COG0698">
    <property type="taxonomic scope" value="Bacteria"/>
</dbReference>
<dbReference type="NCBIfam" id="TIGR01120">
    <property type="entry name" value="rpiB"/>
    <property type="match status" value="1"/>
</dbReference>
<dbReference type="RefSeq" id="WP_018373659.1">
    <property type="nucleotide sequence ID" value="NZ_LT906439.1"/>
</dbReference>